<evidence type="ECO:0000313" key="4">
    <source>
        <dbReference type="Proteomes" id="UP000179807"/>
    </source>
</evidence>
<comment type="similarity">
    <text evidence="1">Belongs to the peptidase C14B family.</text>
</comment>
<reference evidence="3" key="1">
    <citation type="submission" date="2016-10" db="EMBL/GenBank/DDBJ databases">
        <authorList>
            <person name="Benchimol M."/>
            <person name="Almeida L.G."/>
            <person name="Vasconcelos A.T."/>
            <person name="Perreira-Neves A."/>
            <person name="Rosa I.A."/>
            <person name="Tasca T."/>
            <person name="Bogo M.R."/>
            <person name="de Souza W."/>
        </authorList>
    </citation>
    <scope>NUCLEOTIDE SEQUENCE [LARGE SCALE GENOMIC DNA]</scope>
    <source>
        <strain evidence="3">K</strain>
    </source>
</reference>
<protein>
    <submittedName>
        <fullName evidence="3">Clan CD, family C14, metacaspase-like cysteine peptidase</fullName>
    </submittedName>
</protein>
<dbReference type="GO" id="GO:0004197">
    <property type="term" value="F:cysteine-type endopeptidase activity"/>
    <property type="evidence" value="ECO:0007669"/>
    <property type="project" value="InterPro"/>
</dbReference>
<dbReference type="GO" id="GO:0006508">
    <property type="term" value="P:proteolysis"/>
    <property type="evidence" value="ECO:0007669"/>
    <property type="project" value="InterPro"/>
</dbReference>
<dbReference type="RefSeq" id="XP_068351442.1">
    <property type="nucleotide sequence ID" value="XM_068510160.1"/>
</dbReference>
<evidence type="ECO:0000313" key="3">
    <source>
        <dbReference type="EMBL" id="OHS98305.1"/>
    </source>
</evidence>
<name>A0A1J4JHV5_9EUKA</name>
<feature type="domain" description="Peptidase C14 caspase" evidence="2">
    <location>
        <begin position="66"/>
        <end position="273"/>
    </location>
</feature>
<dbReference type="Proteomes" id="UP000179807">
    <property type="component" value="Unassembled WGS sequence"/>
</dbReference>
<dbReference type="PANTHER" id="PTHR48104:SF30">
    <property type="entry name" value="METACASPASE-1"/>
    <property type="match status" value="1"/>
</dbReference>
<keyword evidence="4" id="KW-1185">Reference proteome</keyword>
<proteinExistence type="inferred from homology"/>
<gene>
    <name evidence="3" type="ORF">TRFO_35279</name>
</gene>
<dbReference type="PANTHER" id="PTHR48104">
    <property type="entry name" value="METACASPASE-4"/>
    <property type="match status" value="1"/>
</dbReference>
<dbReference type="InterPro" id="IPR011600">
    <property type="entry name" value="Pept_C14_caspase"/>
</dbReference>
<dbReference type="InterPro" id="IPR050452">
    <property type="entry name" value="Metacaspase"/>
</dbReference>
<sequence length="285" mass="31860">MSDFATFEERSAAMKRMNSQTITKADIQKIRGSSTIEEVLVEFDKIGKCLNDVGVKGIDKRNLGKACFVLCNTYTKPSYKLGVGPLNDALTVANNHYQMGYSIYYLHNPRKQLFLDCLKIFLKFTKQNLTIFYTGHGASIPDKSGDESDGFDEVLVFDVGYIVDDLLLKTLVENTNPKSRVLLLSDCCHSGSIWDIQSARAKSVKLSPNIVSISAAKDSQTAKQTTIGQKSQGIFTYYFWSIVNSDPHITIKDMEAKINGSLKRFNQHYTYACSAPGLENQPIFE</sequence>
<dbReference type="EMBL" id="MLAK01001062">
    <property type="protein sequence ID" value="OHS98305.1"/>
    <property type="molecule type" value="Genomic_DNA"/>
</dbReference>
<accession>A0A1J4JHV5</accession>
<dbReference type="Gene3D" id="3.40.50.12660">
    <property type="match status" value="1"/>
</dbReference>
<dbReference type="SUPFAM" id="SSF52129">
    <property type="entry name" value="Caspase-like"/>
    <property type="match status" value="1"/>
</dbReference>
<dbReference type="InterPro" id="IPR029030">
    <property type="entry name" value="Caspase-like_dom_sf"/>
</dbReference>
<dbReference type="AlphaFoldDB" id="A0A1J4JHV5"/>
<evidence type="ECO:0000256" key="1">
    <source>
        <dbReference type="ARBA" id="ARBA00009005"/>
    </source>
</evidence>
<evidence type="ECO:0000259" key="2">
    <source>
        <dbReference type="Pfam" id="PF00656"/>
    </source>
</evidence>
<dbReference type="Pfam" id="PF00656">
    <property type="entry name" value="Peptidase_C14"/>
    <property type="match status" value="1"/>
</dbReference>
<dbReference type="OrthoDB" id="3223806at2759"/>
<dbReference type="GO" id="GO:0005737">
    <property type="term" value="C:cytoplasm"/>
    <property type="evidence" value="ECO:0007669"/>
    <property type="project" value="TreeGrafter"/>
</dbReference>
<comment type="caution">
    <text evidence="3">The sequence shown here is derived from an EMBL/GenBank/DDBJ whole genome shotgun (WGS) entry which is preliminary data.</text>
</comment>
<organism evidence="3 4">
    <name type="scientific">Tritrichomonas foetus</name>
    <dbReference type="NCBI Taxonomy" id="1144522"/>
    <lineage>
        <taxon>Eukaryota</taxon>
        <taxon>Metamonada</taxon>
        <taxon>Parabasalia</taxon>
        <taxon>Tritrichomonadida</taxon>
        <taxon>Tritrichomonadidae</taxon>
        <taxon>Tritrichomonas</taxon>
    </lineage>
</organism>
<dbReference type="GeneID" id="94844864"/>
<dbReference type="VEuPathDB" id="TrichDB:TRFO_35279"/>